<dbReference type="EMBL" id="BAABJQ010000006">
    <property type="protein sequence ID" value="GAA5184584.1"/>
    <property type="molecule type" value="Genomic_DNA"/>
</dbReference>
<dbReference type="Pfam" id="PF01551">
    <property type="entry name" value="Peptidase_M23"/>
    <property type="match status" value="1"/>
</dbReference>
<dbReference type="InterPro" id="IPR016047">
    <property type="entry name" value="M23ase_b-sheet_dom"/>
</dbReference>
<comment type="caution">
    <text evidence="3">The sequence shown here is derived from an EMBL/GenBank/DDBJ whole genome shotgun (WGS) entry which is preliminary data.</text>
</comment>
<organism evidence="3 4">
    <name type="scientific">Rugosimonospora acidiphila</name>
    <dbReference type="NCBI Taxonomy" id="556531"/>
    <lineage>
        <taxon>Bacteria</taxon>
        <taxon>Bacillati</taxon>
        <taxon>Actinomycetota</taxon>
        <taxon>Actinomycetes</taxon>
        <taxon>Micromonosporales</taxon>
        <taxon>Micromonosporaceae</taxon>
        <taxon>Rugosimonospora</taxon>
    </lineage>
</organism>
<accession>A0ABP9RQF2</accession>
<protein>
    <recommendedName>
        <fullName evidence="2">M23ase beta-sheet core domain-containing protein</fullName>
    </recommendedName>
</protein>
<feature type="transmembrane region" description="Helical" evidence="1">
    <location>
        <begin position="167"/>
        <end position="184"/>
    </location>
</feature>
<evidence type="ECO:0000313" key="4">
    <source>
        <dbReference type="Proteomes" id="UP001501570"/>
    </source>
</evidence>
<dbReference type="Gene3D" id="2.70.70.10">
    <property type="entry name" value="Glucose Permease (Domain IIA)"/>
    <property type="match status" value="1"/>
</dbReference>
<reference evidence="4" key="1">
    <citation type="journal article" date="2019" name="Int. J. Syst. Evol. Microbiol.">
        <title>The Global Catalogue of Microorganisms (GCM) 10K type strain sequencing project: providing services to taxonomists for standard genome sequencing and annotation.</title>
        <authorList>
            <consortium name="The Broad Institute Genomics Platform"/>
            <consortium name="The Broad Institute Genome Sequencing Center for Infectious Disease"/>
            <person name="Wu L."/>
            <person name="Ma J."/>
        </authorList>
    </citation>
    <scope>NUCLEOTIDE SEQUENCE [LARGE SCALE GENOMIC DNA]</scope>
    <source>
        <strain evidence="4">JCM 18304</strain>
    </source>
</reference>
<keyword evidence="1" id="KW-0472">Membrane</keyword>
<feature type="transmembrane region" description="Helical" evidence="1">
    <location>
        <begin position="196"/>
        <end position="213"/>
    </location>
</feature>
<feature type="transmembrane region" description="Helical" evidence="1">
    <location>
        <begin position="112"/>
        <end position="130"/>
    </location>
</feature>
<feature type="domain" description="M23ase beta-sheet core" evidence="2">
    <location>
        <begin position="277"/>
        <end position="366"/>
    </location>
</feature>
<evidence type="ECO:0000259" key="2">
    <source>
        <dbReference type="Pfam" id="PF01551"/>
    </source>
</evidence>
<dbReference type="PANTHER" id="PTHR21666">
    <property type="entry name" value="PEPTIDASE-RELATED"/>
    <property type="match status" value="1"/>
</dbReference>
<gene>
    <name evidence="3" type="ORF">GCM10023322_26400</name>
</gene>
<dbReference type="InterPro" id="IPR011055">
    <property type="entry name" value="Dup_hybrid_motif"/>
</dbReference>
<keyword evidence="4" id="KW-1185">Reference proteome</keyword>
<evidence type="ECO:0000313" key="3">
    <source>
        <dbReference type="EMBL" id="GAA5184584.1"/>
    </source>
</evidence>
<dbReference type="InterPro" id="IPR050570">
    <property type="entry name" value="Cell_wall_metabolism_enzyme"/>
</dbReference>
<sequence length="395" mass="41667">MPAPRDLPEPEFGERLSRALLSGGPAAGCPLLAAALREPAPASRLDAVTGQVSAALGDPFTVIGQGDGAAVAFGRSRFGVFYSRDADGLADRIEIYPLTLPRSAPRLLRTGIARWLILAVPVYLAFLLAASPTVTVRATWTVAVLAYLRGQWTNHRWDLTGVRLRPWWAGTSAVALALGWLSAGRFGTASFHHLEVLVALLTVATSLPIALAARRPRAAALPVRLPLGPGHAGYVLQGGASGWLNHHHRHPQQRWAVDILPVSGALWRNALAGTGRVEVVAPVAGTVVAAVDRYPDRPAPTVAVPPYGNHVVIEHPGPDGPTRVILCHLAEGSVAVAEGRPVSAGDPLGLVGNSGRSTEPHLHLHAVAADGVPVPLMVAGKAPWRGRLLVDRDRR</sequence>
<dbReference type="Proteomes" id="UP001501570">
    <property type="component" value="Unassembled WGS sequence"/>
</dbReference>
<name>A0ABP9RQF2_9ACTN</name>
<proteinExistence type="predicted"/>
<evidence type="ECO:0000256" key="1">
    <source>
        <dbReference type="SAM" id="Phobius"/>
    </source>
</evidence>
<dbReference type="SUPFAM" id="SSF51261">
    <property type="entry name" value="Duplicated hybrid motif"/>
    <property type="match status" value="1"/>
</dbReference>
<keyword evidence="1" id="KW-1133">Transmembrane helix</keyword>
<keyword evidence="1" id="KW-0812">Transmembrane</keyword>
<dbReference type="PANTHER" id="PTHR21666:SF285">
    <property type="entry name" value="M23 FAMILY METALLOPEPTIDASE"/>
    <property type="match status" value="1"/>
</dbReference>
<dbReference type="CDD" id="cd12797">
    <property type="entry name" value="M23_peptidase"/>
    <property type="match status" value="1"/>
</dbReference>